<evidence type="ECO:0000313" key="1">
    <source>
        <dbReference type="EMBL" id="ETW60671.1"/>
    </source>
</evidence>
<dbReference type="GO" id="GO:0008017">
    <property type="term" value="F:microtubule binding"/>
    <property type="evidence" value="ECO:0007669"/>
    <property type="project" value="TreeGrafter"/>
</dbReference>
<accession>A0A024X781</accession>
<reference evidence="1 2" key="2">
    <citation type="submission" date="2013-02" db="EMBL/GenBank/DDBJ databases">
        <title>The Genome Sequence of Plasmodium falciparum CAMP/Malaysia.</title>
        <authorList>
            <consortium name="The Broad Institute Genome Sequencing Platform"/>
            <consortium name="The Broad Institute Genome Sequencing Center for Infectious Disease"/>
            <person name="Neafsey D."/>
            <person name="Cheeseman I."/>
            <person name="Volkman S."/>
            <person name="Adams J."/>
            <person name="Walker B."/>
            <person name="Young S.K."/>
            <person name="Zeng Q."/>
            <person name="Gargeya S."/>
            <person name="Fitzgerald M."/>
            <person name="Haas B."/>
            <person name="Abouelleil A."/>
            <person name="Alvarado L."/>
            <person name="Arachchi H.M."/>
            <person name="Berlin A.M."/>
            <person name="Chapman S.B."/>
            <person name="Dewar J."/>
            <person name="Goldberg J."/>
            <person name="Griggs A."/>
            <person name="Gujja S."/>
            <person name="Hansen M."/>
            <person name="Howarth C."/>
            <person name="Imamovic A."/>
            <person name="Larimer J."/>
            <person name="McCowan C."/>
            <person name="Murphy C."/>
            <person name="Neiman D."/>
            <person name="Pearson M."/>
            <person name="Priest M."/>
            <person name="Roberts A."/>
            <person name="Saif S."/>
            <person name="Shea T."/>
            <person name="Sisk P."/>
            <person name="Sykes S."/>
            <person name="Wortman J."/>
            <person name="Nusbaum C."/>
            <person name="Birren B."/>
        </authorList>
    </citation>
    <scope>NUCLEOTIDE SEQUENCE [LARGE SCALE GENOMIC DNA]</scope>
    <source>
        <strain evidence="1 2">CAMP/Malaysia</strain>
    </source>
</reference>
<reference evidence="1 2" key="1">
    <citation type="submission" date="2013-02" db="EMBL/GenBank/DDBJ databases">
        <title>The Genome Annotation of Plasmodium falciparum CAMP/Malaysia.</title>
        <authorList>
            <consortium name="The Broad Institute Genome Sequencing Platform"/>
            <consortium name="The Broad Institute Genome Sequencing Center for Infectious Disease"/>
            <person name="Neafsey D."/>
            <person name="Hoffman S."/>
            <person name="Volkman S."/>
            <person name="Rosenthal P."/>
            <person name="Walker B."/>
            <person name="Young S.K."/>
            <person name="Zeng Q."/>
            <person name="Gargeya S."/>
            <person name="Fitzgerald M."/>
            <person name="Haas B."/>
            <person name="Abouelleil A."/>
            <person name="Allen A.W."/>
            <person name="Alvarado L."/>
            <person name="Arachchi H.M."/>
            <person name="Berlin A.M."/>
            <person name="Chapman S.B."/>
            <person name="Gainer-Dewar J."/>
            <person name="Goldberg J."/>
            <person name="Griggs A."/>
            <person name="Gujja S."/>
            <person name="Hansen M."/>
            <person name="Howarth C."/>
            <person name="Imamovic A."/>
            <person name="Ireland A."/>
            <person name="Larimer J."/>
            <person name="McCowan C."/>
            <person name="Murphy C."/>
            <person name="Pearson M."/>
            <person name="Poon T.W."/>
            <person name="Priest M."/>
            <person name="Roberts A."/>
            <person name="Saif S."/>
            <person name="Shea T."/>
            <person name="Sisk P."/>
            <person name="Sykes S."/>
            <person name="Wortman J."/>
            <person name="Nusbaum C."/>
            <person name="Birren B."/>
        </authorList>
    </citation>
    <scope>NUCLEOTIDE SEQUENCE [LARGE SCALE GENOMIC DNA]</scope>
    <source>
        <strain evidence="1 2">CAMP/Malaysia</strain>
    </source>
</reference>
<dbReference type="Gene3D" id="1.25.10.10">
    <property type="entry name" value="Leucine-rich Repeat Variant"/>
    <property type="match status" value="1"/>
</dbReference>
<dbReference type="SUPFAM" id="SSF48371">
    <property type="entry name" value="ARM repeat"/>
    <property type="match status" value="1"/>
</dbReference>
<dbReference type="PANTHER" id="PTHR23314">
    <property type="entry name" value="SPERM-ASSOCIATED ANTIGEN 6 ARMADILLO REPEAT-CONTAINING"/>
    <property type="match status" value="1"/>
</dbReference>
<dbReference type="EMBL" id="KI927523">
    <property type="protein sequence ID" value="ETW60671.1"/>
    <property type="molecule type" value="Genomic_DNA"/>
</dbReference>
<dbReference type="Proteomes" id="UP000030694">
    <property type="component" value="Unassembled WGS sequence"/>
</dbReference>
<evidence type="ECO:0008006" key="3">
    <source>
        <dbReference type="Google" id="ProtNLM"/>
    </source>
</evidence>
<dbReference type="Pfam" id="PF08713">
    <property type="entry name" value="DNA_alkylation"/>
    <property type="match status" value="1"/>
</dbReference>
<dbReference type="GO" id="GO:0003341">
    <property type="term" value="P:cilium movement"/>
    <property type="evidence" value="ECO:0007669"/>
    <property type="project" value="TreeGrafter"/>
</dbReference>
<dbReference type="SMR" id="A0A024X781"/>
<name>A0A024X781_PLAFC</name>
<dbReference type="InterPro" id="IPR016024">
    <property type="entry name" value="ARM-type_fold"/>
</dbReference>
<dbReference type="OMA" id="CECIEQS"/>
<dbReference type="OrthoDB" id="7537227at2759"/>
<gene>
    <name evidence="1" type="ORF">PFMC_03371</name>
</gene>
<dbReference type="GO" id="GO:0015630">
    <property type="term" value="C:microtubule cytoskeleton"/>
    <property type="evidence" value="ECO:0007669"/>
    <property type="project" value="TreeGrafter"/>
</dbReference>
<dbReference type="PANTHER" id="PTHR23314:SF0">
    <property type="entry name" value="SPERM-ASSOCIATED ANTIGEN 6"/>
    <property type="match status" value="1"/>
</dbReference>
<sequence length="507" mass="58116">MSKVIQQIFEEYNRSRIQFTQNVCDYCLKSHNIEILINTDIIILLRPLILDKVPIVQQNATLILGKLASHSEEIALTILENDILPHLIYCLKHENKNYRKNSAYTLQCLARHNEKLAKMVGEDNCIDYLIDGLYEYDIKLKESYINTLCAIIKNDEELSNIVVNKGIIPLLILCLQEKDNNLIKSSINILSELSKHSIDIAKNIVDNNCLSNLIKFLDNNDIYIKRYTCNCISNIAKHKDELTELIIENDVFPKILYLLKDNDDIVKKNCANCLKEMSKHNEDICKIITRAGTIPFLCDFIDISKDHMKLPAILCIGFISSFSETLSLNIIFANTIGVLKKCLLQESQDYIKSATVWTLGNIGKHSTEHAKKIADENLLIILVNLYNSNDSSDDLKKKIKEALKLIIQKITDINALQPIFIKSTWPLAKYSILQFSKLLPKNSSSKKAFIQSGCLKYLQEIKNTEEGKKYEIEINNINKTFPEDIVNYYTPGYSDMLIKRIDEVQKN</sequence>
<dbReference type="InterPro" id="IPR014825">
    <property type="entry name" value="DNA_alkylation"/>
</dbReference>
<dbReference type="InterPro" id="IPR000225">
    <property type="entry name" value="Armadillo"/>
</dbReference>
<evidence type="ECO:0000313" key="2">
    <source>
        <dbReference type="Proteomes" id="UP000030694"/>
    </source>
</evidence>
<dbReference type="InterPro" id="IPR011989">
    <property type="entry name" value="ARM-like"/>
</dbReference>
<dbReference type="AlphaFoldDB" id="A0A024X781"/>
<proteinExistence type="predicted"/>
<protein>
    <recommendedName>
        <fullName evidence="3">Armadillo repeat protein PF16</fullName>
    </recommendedName>
</protein>
<organism evidence="1 2">
    <name type="scientific">Plasmodium falciparum (isolate Camp / Malaysia)</name>
    <dbReference type="NCBI Taxonomy" id="5835"/>
    <lineage>
        <taxon>Eukaryota</taxon>
        <taxon>Sar</taxon>
        <taxon>Alveolata</taxon>
        <taxon>Apicomplexa</taxon>
        <taxon>Aconoidasida</taxon>
        <taxon>Haemosporida</taxon>
        <taxon>Plasmodiidae</taxon>
        <taxon>Plasmodium</taxon>
        <taxon>Plasmodium (Laverania)</taxon>
    </lineage>
</organism>
<dbReference type="SMART" id="SM00185">
    <property type="entry name" value="ARM"/>
    <property type="match status" value="8"/>
</dbReference>